<dbReference type="InterPro" id="IPR000014">
    <property type="entry name" value="PAS"/>
</dbReference>
<comment type="caution">
    <text evidence="5">The sequence shown here is derived from an EMBL/GenBank/DDBJ whole genome shotgun (WGS) entry which is preliminary data.</text>
</comment>
<sequence length="729" mass="78673">MRLFPPPAEKASATIREKSRFLGPRRVGDPTMYRTARDLLSEELEIVDAAALDAAIRADQAQMLADGRSVLVFNAANAAIVAGVFHEFYSRAQIAVWLLAFVLLVAARLIHAGRFRADAASPEEVDRFLTLWTLGSTLTGGLWGAASSLLWLTPDTSYHAFVVFAAGGMAAGAVITNSAYLPAMFGFIVVDVLPAIVALFAWRQPTAMAMGALLAAFTAVLIILGLRANGWLISVSRRRLVQEALSAALHQRNALLHAVSTVATELATAAPSAAAIPDLLESVGGAIEADRILVFESGSAPTAPPALLHFWRRSESPIAPDAIFFEADEARGAFLSAPLLAALTERRPMTAATRTLESGPAKSFLEQAGVRSVLFAPIVVDGAAWGWIEVEDCRAERRWTAAEIDALRILGDLIAGSVARRRYIDRLRDANEVVERSPTLLFRLRMDSRRPRLVYVSHNIALFGYDPWELTDPASSLADCVHPDDLDKVGASLARAAADGSRGGMVEFRFRRRDGGYRWLDARYAARERPGRSQLIEGVALDVTERKEIADQIAILAQTDALTGLANRRSFLDALRRAFANAEAGGERFSLLYIDVDHFKEVNDRLGHASGDALLEALAARLKGHCRAGDVVARLGGDEFAILQSNSRDAASASVMAAKICALSAEPYALPGGDLRATVSVGVALFASALEGPDAMLARADRALYRAKENGRNQYRIYSETAPADRFST</sequence>
<feature type="domain" description="PAS" evidence="2">
    <location>
        <begin position="462"/>
        <end position="500"/>
    </location>
</feature>
<keyword evidence="6" id="KW-1185">Reference proteome</keyword>
<dbReference type="Proteomes" id="UP000245137">
    <property type="component" value="Unassembled WGS sequence"/>
</dbReference>
<dbReference type="CDD" id="cd00130">
    <property type="entry name" value="PAS"/>
    <property type="match status" value="1"/>
</dbReference>
<dbReference type="InterPro" id="IPR003018">
    <property type="entry name" value="GAF"/>
</dbReference>
<dbReference type="InterPro" id="IPR035965">
    <property type="entry name" value="PAS-like_dom_sf"/>
</dbReference>
<dbReference type="FunFam" id="3.30.70.270:FF:000001">
    <property type="entry name" value="Diguanylate cyclase domain protein"/>
    <property type="match status" value="1"/>
</dbReference>
<dbReference type="PROSITE" id="PS50887">
    <property type="entry name" value="GGDEF"/>
    <property type="match status" value="1"/>
</dbReference>
<protein>
    <recommendedName>
        <fullName evidence="7">Diguanylate cyclase</fullName>
    </recommendedName>
</protein>
<dbReference type="SUPFAM" id="SSF55785">
    <property type="entry name" value="PYP-like sensor domain (PAS domain)"/>
    <property type="match status" value="1"/>
</dbReference>
<evidence type="ECO:0000259" key="4">
    <source>
        <dbReference type="PROSITE" id="PS50887"/>
    </source>
</evidence>
<dbReference type="Gene3D" id="3.30.70.270">
    <property type="match status" value="1"/>
</dbReference>
<dbReference type="InterPro" id="IPR013655">
    <property type="entry name" value="PAS_fold_3"/>
</dbReference>
<dbReference type="Gene3D" id="3.30.450.20">
    <property type="entry name" value="PAS domain"/>
    <property type="match status" value="1"/>
</dbReference>
<dbReference type="InterPro" id="IPR001610">
    <property type="entry name" value="PAC"/>
</dbReference>
<dbReference type="EMBL" id="PUIV01000004">
    <property type="protein sequence ID" value="PWB95014.1"/>
    <property type="molecule type" value="Genomic_DNA"/>
</dbReference>
<feature type="transmembrane region" description="Helical" evidence="1">
    <location>
        <begin position="183"/>
        <end position="202"/>
    </location>
</feature>
<dbReference type="InterPro" id="IPR000700">
    <property type="entry name" value="PAS-assoc_C"/>
</dbReference>
<dbReference type="InterPro" id="IPR029787">
    <property type="entry name" value="Nucleotide_cyclase"/>
</dbReference>
<evidence type="ECO:0000256" key="1">
    <source>
        <dbReference type="SAM" id="Phobius"/>
    </source>
</evidence>
<feature type="transmembrane region" description="Helical" evidence="1">
    <location>
        <begin position="208"/>
        <end position="229"/>
    </location>
</feature>
<dbReference type="InterPro" id="IPR043128">
    <property type="entry name" value="Rev_trsase/Diguanyl_cyclase"/>
</dbReference>
<accession>A0A2U1STU7</accession>
<dbReference type="InterPro" id="IPR052163">
    <property type="entry name" value="DGC-Regulatory_Protein"/>
</dbReference>
<dbReference type="InterPro" id="IPR000160">
    <property type="entry name" value="GGDEF_dom"/>
</dbReference>
<feature type="domain" description="GGDEF" evidence="4">
    <location>
        <begin position="587"/>
        <end position="720"/>
    </location>
</feature>
<feature type="domain" description="PAC" evidence="3">
    <location>
        <begin position="504"/>
        <end position="555"/>
    </location>
</feature>
<evidence type="ECO:0000313" key="6">
    <source>
        <dbReference type="Proteomes" id="UP000245137"/>
    </source>
</evidence>
<dbReference type="NCBIfam" id="TIGR00254">
    <property type="entry name" value="GGDEF"/>
    <property type="match status" value="1"/>
</dbReference>
<dbReference type="Pfam" id="PF01590">
    <property type="entry name" value="GAF"/>
    <property type="match status" value="1"/>
</dbReference>
<organism evidence="5 6">
    <name type="scientific">Methylosinus sporium</name>
    <dbReference type="NCBI Taxonomy" id="428"/>
    <lineage>
        <taxon>Bacteria</taxon>
        <taxon>Pseudomonadati</taxon>
        <taxon>Pseudomonadota</taxon>
        <taxon>Alphaproteobacteria</taxon>
        <taxon>Hyphomicrobiales</taxon>
        <taxon>Methylocystaceae</taxon>
        <taxon>Methylosinus</taxon>
    </lineage>
</organism>
<dbReference type="SMART" id="SM00086">
    <property type="entry name" value="PAC"/>
    <property type="match status" value="1"/>
</dbReference>
<dbReference type="PANTHER" id="PTHR46663:SF4">
    <property type="entry name" value="DIGUANYLATE CYCLASE DGCT-RELATED"/>
    <property type="match status" value="1"/>
</dbReference>
<gene>
    <name evidence="5" type="ORF">C5689_04285</name>
</gene>
<dbReference type="AlphaFoldDB" id="A0A2U1STU7"/>
<keyword evidence="1" id="KW-0812">Transmembrane</keyword>
<dbReference type="CDD" id="cd01949">
    <property type="entry name" value="GGDEF"/>
    <property type="match status" value="1"/>
</dbReference>
<dbReference type="GO" id="GO:0003824">
    <property type="term" value="F:catalytic activity"/>
    <property type="evidence" value="ECO:0007669"/>
    <property type="project" value="UniProtKB-ARBA"/>
</dbReference>
<evidence type="ECO:0000313" key="5">
    <source>
        <dbReference type="EMBL" id="PWB95014.1"/>
    </source>
</evidence>
<dbReference type="SMART" id="SM00065">
    <property type="entry name" value="GAF"/>
    <property type="match status" value="1"/>
</dbReference>
<evidence type="ECO:0000259" key="3">
    <source>
        <dbReference type="PROSITE" id="PS50113"/>
    </source>
</evidence>
<dbReference type="SMART" id="SM00267">
    <property type="entry name" value="GGDEF"/>
    <property type="match status" value="1"/>
</dbReference>
<dbReference type="PANTHER" id="PTHR46663">
    <property type="entry name" value="DIGUANYLATE CYCLASE DGCT-RELATED"/>
    <property type="match status" value="1"/>
</dbReference>
<dbReference type="InterPro" id="IPR029016">
    <property type="entry name" value="GAF-like_dom_sf"/>
</dbReference>
<keyword evidence="1" id="KW-0472">Membrane</keyword>
<dbReference type="Gene3D" id="3.30.450.40">
    <property type="match status" value="1"/>
</dbReference>
<evidence type="ECO:0000259" key="2">
    <source>
        <dbReference type="PROSITE" id="PS50112"/>
    </source>
</evidence>
<dbReference type="Pfam" id="PF00990">
    <property type="entry name" value="GGDEF"/>
    <property type="match status" value="1"/>
</dbReference>
<feature type="transmembrane region" description="Helical" evidence="1">
    <location>
        <begin position="158"/>
        <end position="176"/>
    </location>
</feature>
<feature type="transmembrane region" description="Helical" evidence="1">
    <location>
        <begin position="131"/>
        <end position="152"/>
    </location>
</feature>
<dbReference type="Pfam" id="PF08447">
    <property type="entry name" value="PAS_3"/>
    <property type="match status" value="1"/>
</dbReference>
<evidence type="ECO:0008006" key="7">
    <source>
        <dbReference type="Google" id="ProtNLM"/>
    </source>
</evidence>
<dbReference type="SUPFAM" id="SSF55073">
    <property type="entry name" value="Nucleotide cyclase"/>
    <property type="match status" value="1"/>
</dbReference>
<reference evidence="5 6" key="1">
    <citation type="journal article" date="2018" name="Appl. Microbiol. Biotechnol.">
        <title>Co-cultivation of the strictly anaerobic methanogen Methanosarcina barkeri with aerobic methanotrophs in an oxygen-limited membrane bioreactor.</title>
        <authorList>
            <person name="In 't Zandt M.H."/>
            <person name="van den Bosch T.J.M."/>
            <person name="Rijkers R."/>
            <person name="van Kessel M.A.H.J."/>
            <person name="Jetten M.S.M."/>
            <person name="Welte C.U."/>
        </authorList>
    </citation>
    <scope>NUCLEOTIDE SEQUENCE [LARGE SCALE GENOMIC DNA]</scope>
    <source>
        <strain evidence="5 6">DSM 17706</strain>
    </source>
</reference>
<proteinExistence type="predicted"/>
<feature type="transmembrane region" description="Helical" evidence="1">
    <location>
        <begin position="94"/>
        <end position="110"/>
    </location>
</feature>
<dbReference type="PROSITE" id="PS50112">
    <property type="entry name" value="PAS"/>
    <property type="match status" value="1"/>
</dbReference>
<dbReference type="NCBIfam" id="TIGR00229">
    <property type="entry name" value="sensory_box"/>
    <property type="match status" value="1"/>
</dbReference>
<dbReference type="SUPFAM" id="SSF55781">
    <property type="entry name" value="GAF domain-like"/>
    <property type="match status" value="1"/>
</dbReference>
<dbReference type="PROSITE" id="PS50113">
    <property type="entry name" value="PAC"/>
    <property type="match status" value="1"/>
</dbReference>
<name>A0A2U1STU7_METSR</name>
<keyword evidence="1" id="KW-1133">Transmembrane helix</keyword>